<accession>A0A847SLR8</accession>
<dbReference type="Gene3D" id="1.50.10.20">
    <property type="match status" value="1"/>
</dbReference>
<name>A0A847SLR8_9BACT</name>
<dbReference type="PANTHER" id="PTHR47791">
    <property type="entry name" value="MEIOTICALLY UP-REGULATED GENE 191 PROTEIN"/>
    <property type="match status" value="1"/>
</dbReference>
<keyword evidence="2" id="KW-1185">Reference proteome</keyword>
<evidence type="ECO:0000313" key="2">
    <source>
        <dbReference type="Proteomes" id="UP000552864"/>
    </source>
</evidence>
<dbReference type="InterPro" id="IPR005198">
    <property type="entry name" value="Glyco_hydro_76"/>
</dbReference>
<dbReference type="InterPro" id="IPR008928">
    <property type="entry name" value="6-hairpin_glycosidase_sf"/>
</dbReference>
<dbReference type="PANTHER" id="PTHR47791:SF3">
    <property type="entry name" value="MEIOTICALLY UP-REGULATED GENE 191 PROTEIN"/>
    <property type="match status" value="1"/>
</dbReference>
<evidence type="ECO:0000313" key="1">
    <source>
        <dbReference type="EMBL" id="NLR81114.1"/>
    </source>
</evidence>
<proteinExistence type="predicted"/>
<dbReference type="Proteomes" id="UP000552864">
    <property type="component" value="Unassembled WGS sequence"/>
</dbReference>
<dbReference type="EMBL" id="JABAHZ010000005">
    <property type="protein sequence ID" value="NLR81114.1"/>
    <property type="molecule type" value="Genomic_DNA"/>
</dbReference>
<dbReference type="Pfam" id="PF03663">
    <property type="entry name" value="Glyco_hydro_76"/>
    <property type="match status" value="1"/>
</dbReference>
<dbReference type="GO" id="GO:0005975">
    <property type="term" value="P:carbohydrate metabolic process"/>
    <property type="evidence" value="ECO:0007669"/>
    <property type="project" value="InterPro"/>
</dbReference>
<gene>
    <name evidence="1" type="ORF">HGH91_20965</name>
</gene>
<dbReference type="AlphaFoldDB" id="A0A847SLR8"/>
<protein>
    <recommendedName>
        <fullName evidence="3">Glycosyl hydrolase family 76</fullName>
    </recommendedName>
</protein>
<dbReference type="RefSeq" id="WP_168740766.1">
    <property type="nucleotide sequence ID" value="NZ_JABAHZ010000005.1"/>
</dbReference>
<dbReference type="SUPFAM" id="SSF48208">
    <property type="entry name" value="Six-hairpin glycosidases"/>
    <property type="match status" value="1"/>
</dbReference>
<reference evidence="1 2" key="1">
    <citation type="submission" date="2020-04" db="EMBL/GenBank/DDBJ databases">
        <authorList>
            <person name="Yin C."/>
        </authorList>
    </citation>
    <scope>NUCLEOTIDE SEQUENCE [LARGE SCALE GENOMIC DNA]</scope>
    <source>
        <strain evidence="1 2">Ak56</strain>
    </source>
</reference>
<dbReference type="InterPro" id="IPR053169">
    <property type="entry name" value="MUG_Protein"/>
</dbReference>
<organism evidence="1 2">
    <name type="scientific">Chitinophaga eiseniae</name>
    <dbReference type="NCBI Taxonomy" id="634771"/>
    <lineage>
        <taxon>Bacteria</taxon>
        <taxon>Pseudomonadati</taxon>
        <taxon>Bacteroidota</taxon>
        <taxon>Chitinophagia</taxon>
        <taxon>Chitinophagales</taxon>
        <taxon>Chitinophagaceae</taxon>
        <taxon>Chitinophaga</taxon>
    </lineage>
</organism>
<comment type="caution">
    <text evidence="1">The sequence shown here is derived from an EMBL/GenBank/DDBJ whole genome shotgun (WGS) entry which is preliminary data.</text>
</comment>
<sequence length="458" mass="52599">MKRRNFVKTAGGYVLLFPLMKSFANIDFDKDTELKTKCIAAFNRFEEVWDFNDFWRRGNTFDACLNFADALHQRWADDKDIKSIQQKVSTMLERDFAYFKSIDPSGMWTDDFGWWGLMGLNARRHLLRTGNKELADKYLQLSTDFCWKQAKDHAYDALSSANPVPHGFTNGDARGNHKGAKNTVTNVLFFLLSTRIYRLTLAEHISDNEKYLDMAYNQWTWFDSWFQLNKYEYLKKTASGGALVQERPTAFFEGSDYTEITHPTWHKGWVWTGDQGMLLAALSDILAIKNNLATWISAHKKEAHFDINVFTGKVHHYISLISKGIKTTLVSDKDHIIREAPLLANMGPEFGSDYLAGRGIMMRYLGTLDKSITGVDFRNNIKATANAIWQTRDTSSNQFQPEYTSAENDKLYIQQFRNQWGLADDILKWDIAKSNLQQRIGVCQSIGLDALGATLRLM</sequence>
<evidence type="ECO:0008006" key="3">
    <source>
        <dbReference type="Google" id="ProtNLM"/>
    </source>
</evidence>